<feature type="domain" description="N-acetyltransferase" evidence="1">
    <location>
        <begin position="12"/>
        <end position="175"/>
    </location>
</feature>
<evidence type="ECO:0000313" key="3">
    <source>
        <dbReference type="Proteomes" id="UP000256709"/>
    </source>
</evidence>
<protein>
    <submittedName>
        <fullName evidence="2">GNAT family N-acetyltransferase</fullName>
    </submittedName>
</protein>
<dbReference type="RefSeq" id="WP_116284040.1">
    <property type="nucleotide sequence ID" value="NZ_NBXA01000026.1"/>
</dbReference>
<evidence type="ECO:0000259" key="1">
    <source>
        <dbReference type="PROSITE" id="PS51186"/>
    </source>
</evidence>
<dbReference type="SUPFAM" id="SSF55729">
    <property type="entry name" value="Acyl-CoA N-acyltransferases (Nat)"/>
    <property type="match status" value="1"/>
</dbReference>
<comment type="caution">
    <text evidence="2">The sequence shown here is derived from an EMBL/GenBank/DDBJ whole genome shotgun (WGS) entry which is preliminary data.</text>
</comment>
<proteinExistence type="predicted"/>
<dbReference type="Gene3D" id="3.40.630.30">
    <property type="match status" value="1"/>
</dbReference>
<name>A0A3E0VDQ3_9MICO</name>
<evidence type="ECO:0000313" key="2">
    <source>
        <dbReference type="EMBL" id="RFA07500.1"/>
    </source>
</evidence>
<gene>
    <name evidence="2" type="ORF">B7R21_15020</name>
</gene>
<keyword evidence="2" id="KW-0808">Transferase</keyword>
<dbReference type="EMBL" id="NBXA01000026">
    <property type="protein sequence ID" value="RFA07500.1"/>
    <property type="molecule type" value="Genomic_DNA"/>
</dbReference>
<accession>A0A3E0VDQ3</accession>
<sequence>MRHEIHLAGYGIRLEPVTTAHAEALQALTDDALWAGMTSPRPLDADAYAAHIDAQLQAPGTFAFVLLGDDGTVRGTTSFYEYSAAQRRIEVGSTWYGREFWGGRTNPAAKRLLFGHAFDELGVARVALRCDARNTRSAAAIQRLGAVPEGVLRSHRSSPDGSRGDTAYFSVLEAEWPDVRRGLDERLGELLDERPA</sequence>
<dbReference type="InterPro" id="IPR016181">
    <property type="entry name" value="Acyl_CoA_acyltransferase"/>
</dbReference>
<dbReference type="Proteomes" id="UP000256709">
    <property type="component" value="Unassembled WGS sequence"/>
</dbReference>
<dbReference type="InterPro" id="IPR000182">
    <property type="entry name" value="GNAT_dom"/>
</dbReference>
<reference evidence="2 3" key="1">
    <citation type="submission" date="2017-04" db="EMBL/GenBank/DDBJ databases">
        <title>Comparative genome analysis of Subtercola boreus.</title>
        <authorList>
            <person name="Cho Y.-J."/>
            <person name="Cho A."/>
            <person name="Kim O.-S."/>
            <person name="Lee J.-I."/>
        </authorList>
    </citation>
    <scope>NUCLEOTIDE SEQUENCE [LARGE SCALE GENOMIC DNA]</scope>
    <source>
        <strain evidence="2 3">P27444</strain>
    </source>
</reference>
<dbReference type="GO" id="GO:0016747">
    <property type="term" value="F:acyltransferase activity, transferring groups other than amino-acyl groups"/>
    <property type="evidence" value="ECO:0007669"/>
    <property type="project" value="InterPro"/>
</dbReference>
<dbReference type="PROSITE" id="PS51186">
    <property type="entry name" value="GNAT"/>
    <property type="match status" value="1"/>
</dbReference>
<dbReference type="OrthoDB" id="9795199at2"/>
<dbReference type="Pfam" id="PF13302">
    <property type="entry name" value="Acetyltransf_3"/>
    <property type="match status" value="1"/>
</dbReference>
<dbReference type="AlphaFoldDB" id="A0A3E0VDQ3"/>
<organism evidence="2 3">
    <name type="scientific">Subtercola boreus</name>
    <dbReference type="NCBI Taxonomy" id="120213"/>
    <lineage>
        <taxon>Bacteria</taxon>
        <taxon>Bacillati</taxon>
        <taxon>Actinomycetota</taxon>
        <taxon>Actinomycetes</taxon>
        <taxon>Micrococcales</taxon>
        <taxon>Microbacteriaceae</taxon>
        <taxon>Subtercola</taxon>
    </lineage>
</organism>
<dbReference type="PANTHER" id="PTHR43610">
    <property type="entry name" value="BLL6696 PROTEIN"/>
    <property type="match status" value="1"/>
</dbReference>
<dbReference type="PANTHER" id="PTHR43610:SF1">
    <property type="entry name" value="N-ACETYLTRANSFERASE DOMAIN-CONTAINING PROTEIN"/>
    <property type="match status" value="1"/>
</dbReference>